<evidence type="ECO:0000256" key="1">
    <source>
        <dbReference type="SAM" id="MobiDB-lite"/>
    </source>
</evidence>
<evidence type="ECO:0000313" key="3">
    <source>
        <dbReference type="Proteomes" id="UP000061569"/>
    </source>
</evidence>
<evidence type="ECO:0000313" key="2">
    <source>
        <dbReference type="EMBL" id="ALN60503.1"/>
    </source>
</evidence>
<dbReference type="EMBL" id="CP013140">
    <property type="protein sequence ID" value="ALN60503.1"/>
    <property type="molecule type" value="Genomic_DNA"/>
</dbReference>
<dbReference type="STRING" id="69.GLE_5162"/>
<feature type="region of interest" description="Disordered" evidence="1">
    <location>
        <begin position="1"/>
        <end position="37"/>
    </location>
</feature>
<protein>
    <submittedName>
        <fullName evidence="2">Uncharacterized protein</fullName>
    </submittedName>
</protein>
<accession>A0A0S2DPA0</accession>
<dbReference type="KEGG" id="lez:GLE_5162"/>
<dbReference type="AlphaFoldDB" id="A0A0S2DPA0"/>
<gene>
    <name evidence="2" type="ORF">GLE_5162</name>
</gene>
<name>A0A0S2DPA0_LYSEN</name>
<proteinExistence type="predicted"/>
<dbReference type="Proteomes" id="UP000061569">
    <property type="component" value="Chromosome"/>
</dbReference>
<sequence length="75" mass="8102">MGAGSGQPAPRAVISRGAAALHSGAGDVRTRPSPAPAYVSRTCRQWQLRVSDARRHALRHIRERKLCADVHGNVH</sequence>
<reference evidence="2 3" key="1">
    <citation type="submission" date="2015-11" db="EMBL/GenBank/DDBJ databases">
        <title>Genome sequences of Lysobacter enzymogenes strain C3 and Lysobacter antibioticus ATCC 29479.</title>
        <authorList>
            <person name="Kobayashi D.Y."/>
        </authorList>
    </citation>
    <scope>NUCLEOTIDE SEQUENCE [LARGE SCALE GENOMIC DNA]</scope>
    <source>
        <strain evidence="2 3">C3</strain>
    </source>
</reference>
<organism evidence="2 3">
    <name type="scientific">Lysobacter enzymogenes</name>
    <dbReference type="NCBI Taxonomy" id="69"/>
    <lineage>
        <taxon>Bacteria</taxon>
        <taxon>Pseudomonadati</taxon>
        <taxon>Pseudomonadota</taxon>
        <taxon>Gammaproteobacteria</taxon>
        <taxon>Lysobacterales</taxon>
        <taxon>Lysobacteraceae</taxon>
        <taxon>Lysobacter</taxon>
    </lineage>
</organism>